<dbReference type="EMBL" id="OIVN01003201">
    <property type="protein sequence ID" value="SPD09470.1"/>
    <property type="molecule type" value="Genomic_DNA"/>
</dbReference>
<protein>
    <submittedName>
        <fullName evidence="2">Uncharacterized protein</fullName>
    </submittedName>
</protein>
<feature type="compositionally biased region" description="Polar residues" evidence="1">
    <location>
        <begin position="1"/>
        <end position="18"/>
    </location>
</feature>
<organism evidence="2">
    <name type="scientific">Fagus sylvatica</name>
    <name type="common">Beechnut</name>
    <dbReference type="NCBI Taxonomy" id="28930"/>
    <lineage>
        <taxon>Eukaryota</taxon>
        <taxon>Viridiplantae</taxon>
        <taxon>Streptophyta</taxon>
        <taxon>Embryophyta</taxon>
        <taxon>Tracheophyta</taxon>
        <taxon>Spermatophyta</taxon>
        <taxon>Magnoliopsida</taxon>
        <taxon>eudicotyledons</taxon>
        <taxon>Gunneridae</taxon>
        <taxon>Pentapetalae</taxon>
        <taxon>rosids</taxon>
        <taxon>fabids</taxon>
        <taxon>Fagales</taxon>
        <taxon>Fagaceae</taxon>
        <taxon>Fagus</taxon>
    </lineage>
</organism>
<reference evidence="2" key="1">
    <citation type="submission" date="2018-02" db="EMBL/GenBank/DDBJ databases">
        <authorList>
            <person name="Cohen D.B."/>
            <person name="Kent A.D."/>
        </authorList>
    </citation>
    <scope>NUCLEOTIDE SEQUENCE</scope>
</reference>
<sequence length="33" mass="3375">MAGPSSFSSAPLITTTSSGGEFEDGVGFEFMMV</sequence>
<evidence type="ECO:0000313" key="2">
    <source>
        <dbReference type="EMBL" id="SPD09470.1"/>
    </source>
</evidence>
<feature type="region of interest" description="Disordered" evidence="1">
    <location>
        <begin position="1"/>
        <end position="20"/>
    </location>
</feature>
<evidence type="ECO:0000256" key="1">
    <source>
        <dbReference type="SAM" id="MobiDB-lite"/>
    </source>
</evidence>
<gene>
    <name evidence="2" type="ORF">FSB_LOCUS37352</name>
</gene>
<proteinExistence type="predicted"/>
<accession>A0A2N9HCR2</accession>
<name>A0A2N9HCR2_FAGSY</name>
<dbReference type="AlphaFoldDB" id="A0A2N9HCR2"/>